<evidence type="ECO:0000256" key="9">
    <source>
        <dbReference type="SAM" id="SignalP"/>
    </source>
</evidence>
<dbReference type="GO" id="GO:0016020">
    <property type="term" value="C:membrane"/>
    <property type="evidence" value="ECO:0007669"/>
    <property type="project" value="UniProtKB-SubCell"/>
</dbReference>
<evidence type="ECO:0000259" key="10">
    <source>
        <dbReference type="SMART" id="SM00602"/>
    </source>
</evidence>
<dbReference type="InterPro" id="IPR031778">
    <property type="entry name" value="Sortilin_N"/>
</dbReference>
<name>A0A871R9H1_DEKBR</name>
<dbReference type="PANTHER" id="PTHR12106:SF27">
    <property type="entry name" value="SORTILIN-RELATED RECEPTOR"/>
    <property type="match status" value="1"/>
</dbReference>
<dbReference type="Pfam" id="PF15901">
    <property type="entry name" value="Sortilin_C"/>
    <property type="match status" value="1"/>
</dbReference>
<dbReference type="InterPro" id="IPR015943">
    <property type="entry name" value="WD40/YVTN_repeat-like_dom_sf"/>
</dbReference>
<evidence type="ECO:0000256" key="8">
    <source>
        <dbReference type="SAM" id="Phobius"/>
    </source>
</evidence>
<evidence type="ECO:0000313" key="12">
    <source>
        <dbReference type="Proteomes" id="UP000663131"/>
    </source>
</evidence>
<organism evidence="11 12">
    <name type="scientific">Dekkera bruxellensis</name>
    <name type="common">Brettanomyces custersii</name>
    <dbReference type="NCBI Taxonomy" id="5007"/>
    <lineage>
        <taxon>Eukaryota</taxon>
        <taxon>Fungi</taxon>
        <taxon>Dikarya</taxon>
        <taxon>Ascomycota</taxon>
        <taxon>Saccharomycotina</taxon>
        <taxon>Pichiomycetes</taxon>
        <taxon>Pichiales</taxon>
        <taxon>Pichiaceae</taxon>
        <taxon>Brettanomyces</taxon>
    </lineage>
</organism>
<dbReference type="SMART" id="SM00602">
    <property type="entry name" value="VPS10"/>
    <property type="match status" value="1"/>
</dbReference>
<evidence type="ECO:0000313" key="11">
    <source>
        <dbReference type="EMBL" id="QOU21906.1"/>
    </source>
</evidence>
<dbReference type="GeneID" id="64573994"/>
<dbReference type="FunFam" id="3.30.60.270:FF:000005">
    <property type="entry name" value="Sortilin"/>
    <property type="match status" value="1"/>
</dbReference>
<dbReference type="InterPro" id="IPR050310">
    <property type="entry name" value="VPS10-sortilin"/>
</dbReference>
<gene>
    <name evidence="11" type="ORF">BRETT_002070</name>
</gene>
<comment type="subcellular location">
    <subcellularLocation>
        <location evidence="1">Membrane</location>
    </subcellularLocation>
</comment>
<dbReference type="Gene3D" id="2.10.70.80">
    <property type="match status" value="1"/>
</dbReference>
<dbReference type="Proteomes" id="UP000663131">
    <property type="component" value="Chromosome 9"/>
</dbReference>
<dbReference type="InterPro" id="IPR006581">
    <property type="entry name" value="VPS10"/>
</dbReference>
<feature type="signal peptide" evidence="9">
    <location>
        <begin position="1"/>
        <end position="17"/>
    </location>
</feature>
<evidence type="ECO:0000256" key="6">
    <source>
        <dbReference type="ARBA" id="ARBA00023180"/>
    </source>
</evidence>
<evidence type="ECO:0000256" key="4">
    <source>
        <dbReference type="ARBA" id="ARBA00022989"/>
    </source>
</evidence>
<dbReference type="EMBL" id="CP063137">
    <property type="protein sequence ID" value="QOU21906.1"/>
    <property type="molecule type" value="Genomic_DNA"/>
</dbReference>
<dbReference type="SUPFAM" id="SSF110296">
    <property type="entry name" value="Oligoxyloglucan reducing end-specific cellobiohydrolase"/>
    <property type="match status" value="1"/>
</dbReference>
<dbReference type="GO" id="GO:0006623">
    <property type="term" value="P:protein targeting to vacuole"/>
    <property type="evidence" value="ECO:0007669"/>
    <property type="project" value="TreeGrafter"/>
</dbReference>
<dbReference type="Gene3D" id="3.30.60.270">
    <property type="match status" value="1"/>
</dbReference>
<keyword evidence="5 8" id="KW-0472">Membrane</keyword>
<dbReference type="OrthoDB" id="443634at2759"/>
<dbReference type="KEGG" id="bbrx:BRETT_002070"/>
<evidence type="ECO:0000256" key="1">
    <source>
        <dbReference type="ARBA" id="ARBA00004370"/>
    </source>
</evidence>
<evidence type="ECO:0000256" key="7">
    <source>
        <dbReference type="SAM" id="MobiDB-lite"/>
    </source>
</evidence>
<evidence type="ECO:0000256" key="5">
    <source>
        <dbReference type="ARBA" id="ARBA00023136"/>
    </source>
</evidence>
<feature type="compositionally biased region" description="Acidic residues" evidence="7">
    <location>
        <begin position="843"/>
        <end position="860"/>
    </location>
</feature>
<dbReference type="Pfam" id="PF15902">
    <property type="entry name" value="Sortilin-Vps10"/>
    <property type="match status" value="1"/>
</dbReference>
<accession>A0A871R9H1</accession>
<dbReference type="Gene3D" id="2.130.10.10">
    <property type="entry name" value="YVTN repeat-like/Quinoprotein amine dehydrogenase"/>
    <property type="match status" value="2"/>
</dbReference>
<keyword evidence="2 8" id="KW-0812">Transmembrane</keyword>
<keyword evidence="6" id="KW-0325">Glycoprotein</keyword>
<protein>
    <recommendedName>
        <fullName evidence="10">VPS10 domain-containing protein</fullName>
    </recommendedName>
</protein>
<dbReference type="GO" id="GO:0006895">
    <property type="term" value="P:Golgi to endosome transport"/>
    <property type="evidence" value="ECO:0007669"/>
    <property type="project" value="TreeGrafter"/>
</dbReference>
<feature type="domain" description="VPS10" evidence="10">
    <location>
        <begin position="87"/>
        <end position="719"/>
    </location>
</feature>
<sequence length="867" mass="98513">MRLGLLHLCYLFIFCLAIQCADINHIRTKLLVRDTVDDNPDEKEGQPEGADDGDDNGKAKVSSYTFRGKIKKYIYMKKPIDSDATDETLLALTSQNEVFVTHDQGSTWEEVAPDDEFLAIHLNPFDTNDVYLQSTNDKIVYSRDRADNWKSFRTPCSPIPGVSPLVFHPTRKSYLIWIGQTGCDNQYSKACRTAAFISRSYGKRWRKLQENVAKCEFANQLGRHVDPNLVLCLKQSNEATKHRSNLVSSTSDFLDETKILLRQVIDFVSKDGFLVAATANEQDKLQLHVSKDGLTWRDALFPENLRVNKQQAYTILSGKSGSLFVHVTMNPRQGTEFGNLIKSNEAGQSYIATLDAVNRDSNGYVDFEQMEGLEGVIVVNRVVNPRKAIQGSKKQLQTMITHNDGSRWSLLSPPLVDSKGQKYECLGKPLDQCSLHLHGYTDREDPRDTLSSGSAVGMMIGVGNVGSRLENYYDGNTFLTKDGGITWKEIKKGVFMWEYGDQGSIIVLVNGKDSTNKIFYSTDQGDTWTTLQFADKKVMVQDISTVPSDNSLRFLLFTRLSLSLGDKTRIYQIDFSQLLSRQCKLDLENPETDDFELWTPKHPFQKDNCLFGHKTQYYRKLPGKLCHVGKNLVQPYKVLKNCECTREDFECDFNYSRDKDGVCKLVPGYDPPNHEEICFSDNPPSEFYLPTGYRKITLSTCVGGNDYSKASDPIPCKGKEAEFAQRYSRRRSFGTWLSLIFAGIIFTIAVLVSFHVYHRKYGVIRLEDGGNMTMVDDETGILDRFRREPTRTLSEILVFGRDALTNITSKTRQLIDEFKQRSQLSSQPNAYVVTDEDILEDEISPDNSFFDDNEEAEEDVRDLRQEN</sequence>
<dbReference type="CDD" id="cd15482">
    <property type="entry name" value="Sialidase_non-viral"/>
    <property type="match status" value="1"/>
</dbReference>
<keyword evidence="9" id="KW-0732">Signal</keyword>
<evidence type="ECO:0000256" key="2">
    <source>
        <dbReference type="ARBA" id="ARBA00022692"/>
    </source>
</evidence>
<feature type="region of interest" description="Disordered" evidence="7">
    <location>
        <begin position="37"/>
        <end position="60"/>
    </location>
</feature>
<dbReference type="PANTHER" id="PTHR12106">
    <property type="entry name" value="SORTILIN RELATED"/>
    <property type="match status" value="1"/>
</dbReference>
<evidence type="ECO:0000256" key="3">
    <source>
        <dbReference type="ARBA" id="ARBA00022737"/>
    </source>
</evidence>
<dbReference type="GO" id="GO:0005829">
    <property type="term" value="C:cytosol"/>
    <property type="evidence" value="ECO:0007669"/>
    <property type="project" value="GOC"/>
</dbReference>
<dbReference type="AlphaFoldDB" id="A0A871R9H1"/>
<feature type="region of interest" description="Disordered" evidence="7">
    <location>
        <begin position="843"/>
        <end position="867"/>
    </location>
</feature>
<proteinExistence type="predicted"/>
<feature type="transmembrane region" description="Helical" evidence="8">
    <location>
        <begin position="736"/>
        <end position="757"/>
    </location>
</feature>
<dbReference type="RefSeq" id="XP_041138399.1">
    <property type="nucleotide sequence ID" value="XM_041280608.1"/>
</dbReference>
<dbReference type="InterPro" id="IPR031777">
    <property type="entry name" value="Sortilin_C"/>
</dbReference>
<feature type="compositionally biased region" description="Basic and acidic residues" evidence="7">
    <location>
        <begin position="37"/>
        <end position="46"/>
    </location>
</feature>
<feature type="chain" id="PRO_5034128726" description="VPS10 domain-containing protein" evidence="9">
    <location>
        <begin position="18"/>
        <end position="867"/>
    </location>
</feature>
<reference evidence="11" key="2">
    <citation type="journal article" name="BMC Genomics">
        <title>New genome assemblies reveal patterns of domestication and adaptation across Brettanomyces (Dekkera) species.</title>
        <authorList>
            <person name="Roach M.J."/>
            <person name="Borneman A.R."/>
        </authorList>
    </citation>
    <scope>NUCLEOTIDE SEQUENCE</scope>
    <source>
        <strain evidence="11">UCD 2041</strain>
    </source>
</reference>
<reference evidence="11" key="1">
    <citation type="submission" date="2020-10" db="EMBL/GenBank/DDBJ databases">
        <authorList>
            <person name="Palmer J.M."/>
        </authorList>
    </citation>
    <scope>NUCLEOTIDE SEQUENCE</scope>
    <source>
        <strain evidence="11">UCD 2041</strain>
    </source>
</reference>
<dbReference type="GO" id="GO:0005794">
    <property type="term" value="C:Golgi apparatus"/>
    <property type="evidence" value="ECO:0007669"/>
    <property type="project" value="TreeGrafter"/>
</dbReference>
<keyword evidence="3" id="KW-0677">Repeat</keyword>
<keyword evidence="4 8" id="KW-1133">Transmembrane helix</keyword>
<dbReference type="GO" id="GO:0006896">
    <property type="term" value="P:Golgi to vacuole transport"/>
    <property type="evidence" value="ECO:0007669"/>
    <property type="project" value="TreeGrafter"/>
</dbReference>